<feature type="transmembrane region" description="Helical" evidence="6">
    <location>
        <begin position="15"/>
        <end position="33"/>
    </location>
</feature>
<dbReference type="Gene3D" id="2.40.50.100">
    <property type="match status" value="2"/>
</dbReference>
<dbReference type="PANTHER" id="PTHR32347">
    <property type="entry name" value="EFFLUX SYSTEM COMPONENT YKNX-RELATED"/>
    <property type="match status" value="1"/>
</dbReference>
<keyword evidence="4" id="KW-0574">Periplasm</keyword>
<protein>
    <submittedName>
        <fullName evidence="8">HlyD family secretion protein</fullName>
    </submittedName>
</protein>
<dbReference type="EMBL" id="QNRK01000036">
    <property type="protein sequence ID" value="RBP05140.1"/>
    <property type="molecule type" value="Genomic_DNA"/>
</dbReference>
<evidence type="ECO:0000256" key="5">
    <source>
        <dbReference type="ARBA" id="ARBA00023054"/>
    </source>
</evidence>
<keyword evidence="6" id="KW-0812">Transmembrane</keyword>
<evidence type="ECO:0000256" key="3">
    <source>
        <dbReference type="ARBA" id="ARBA00022729"/>
    </source>
</evidence>
<organism evidence="8 9">
    <name type="scientific">Roseiarcus fermentans</name>
    <dbReference type="NCBI Taxonomy" id="1473586"/>
    <lineage>
        <taxon>Bacteria</taxon>
        <taxon>Pseudomonadati</taxon>
        <taxon>Pseudomonadota</taxon>
        <taxon>Alphaproteobacteria</taxon>
        <taxon>Hyphomicrobiales</taxon>
        <taxon>Roseiarcaceae</taxon>
        <taxon>Roseiarcus</taxon>
    </lineage>
</organism>
<dbReference type="Gene3D" id="2.40.30.170">
    <property type="match status" value="1"/>
</dbReference>
<evidence type="ECO:0000256" key="6">
    <source>
        <dbReference type="SAM" id="Phobius"/>
    </source>
</evidence>
<comment type="subcellular location">
    <subcellularLocation>
        <location evidence="1">Periplasm</location>
    </subcellularLocation>
</comment>
<dbReference type="InterPro" id="IPR058792">
    <property type="entry name" value="Beta-barrel_RND_2"/>
</dbReference>
<keyword evidence="3" id="KW-0732">Signal</keyword>
<evidence type="ECO:0000313" key="8">
    <source>
        <dbReference type="EMBL" id="RBP05140.1"/>
    </source>
</evidence>
<evidence type="ECO:0000313" key="9">
    <source>
        <dbReference type="Proteomes" id="UP000253529"/>
    </source>
</evidence>
<sequence>MAGQEGRGLKDMRRFLIGVVALAALVGAVAYMARDRLVPWIEGGGGVAGLRFDSLVPWLGGKGNADVIVVSGNIEAHESVLSFKGVQSRIVELPFDEGQTVKAGTVIARVDDSDTRQQVAILEASVNERMRQLDVAQQNVAAARRTIVSDQAEVSLRQLQYDRAQTLMAKGSGTTDARDVAETGLVQSRAALDRDNALEAVSERNVEASLAAIETAKANLELAKITLGYTTLVAPFDGVILTRQAELGEVVSPGAAIVTLADIDHVWLRAYINETDIGKVRLGQAASVVTDSFPGKTYTGRISSIAEQAEFTPKSVETHAERVTLVYRIRIDVDNPTHELVPGLPADATIAVKAPGQS</sequence>
<gene>
    <name evidence="8" type="ORF">DFR50_13629</name>
</gene>
<dbReference type="GO" id="GO:0042597">
    <property type="term" value="C:periplasmic space"/>
    <property type="evidence" value="ECO:0007669"/>
    <property type="project" value="UniProtKB-SubCell"/>
</dbReference>
<dbReference type="SUPFAM" id="SSF111369">
    <property type="entry name" value="HlyD-like secretion proteins"/>
    <property type="match status" value="2"/>
</dbReference>
<dbReference type="InterPro" id="IPR050465">
    <property type="entry name" value="UPF0194_transport"/>
</dbReference>
<evidence type="ECO:0000256" key="4">
    <source>
        <dbReference type="ARBA" id="ARBA00022764"/>
    </source>
</evidence>
<reference evidence="8 9" key="1">
    <citation type="submission" date="2018-06" db="EMBL/GenBank/DDBJ databases">
        <title>Genomic Encyclopedia of Type Strains, Phase IV (KMG-IV): sequencing the most valuable type-strain genomes for metagenomic binning, comparative biology and taxonomic classification.</title>
        <authorList>
            <person name="Goeker M."/>
        </authorList>
    </citation>
    <scope>NUCLEOTIDE SEQUENCE [LARGE SCALE GENOMIC DNA]</scope>
    <source>
        <strain evidence="8 9">DSM 24875</strain>
    </source>
</reference>
<evidence type="ECO:0000256" key="1">
    <source>
        <dbReference type="ARBA" id="ARBA00004418"/>
    </source>
</evidence>
<proteinExistence type="inferred from homology"/>
<comment type="similarity">
    <text evidence="2">Belongs to the UPF0194 family.</text>
</comment>
<evidence type="ECO:0000256" key="2">
    <source>
        <dbReference type="ARBA" id="ARBA00010602"/>
    </source>
</evidence>
<keyword evidence="6" id="KW-1133">Transmembrane helix</keyword>
<dbReference type="OrthoDB" id="9813967at2"/>
<feature type="domain" description="CusB-like beta-barrel" evidence="7">
    <location>
        <begin position="266"/>
        <end position="351"/>
    </location>
</feature>
<comment type="caution">
    <text evidence="8">The sequence shown here is derived from an EMBL/GenBank/DDBJ whole genome shotgun (WGS) entry which is preliminary data.</text>
</comment>
<dbReference type="PANTHER" id="PTHR32347:SF29">
    <property type="entry name" value="UPF0194 MEMBRANE PROTEIN YBHG"/>
    <property type="match status" value="1"/>
</dbReference>
<name>A0A366ETX9_9HYPH</name>
<dbReference type="AlphaFoldDB" id="A0A366ETX9"/>
<keyword evidence="5" id="KW-0175">Coiled coil</keyword>
<dbReference type="Proteomes" id="UP000253529">
    <property type="component" value="Unassembled WGS sequence"/>
</dbReference>
<dbReference type="Pfam" id="PF25954">
    <property type="entry name" value="Beta-barrel_RND_2"/>
    <property type="match status" value="1"/>
</dbReference>
<dbReference type="RefSeq" id="WP_113891954.1">
    <property type="nucleotide sequence ID" value="NZ_QNRK01000036.1"/>
</dbReference>
<evidence type="ECO:0000259" key="7">
    <source>
        <dbReference type="Pfam" id="PF25954"/>
    </source>
</evidence>
<keyword evidence="6" id="KW-0472">Membrane</keyword>
<accession>A0A366ETX9</accession>
<keyword evidence="9" id="KW-1185">Reference proteome</keyword>